<sequence length="533" mass="60511">MSDPYSHGIPGNNFTLGILTILGLCIAYPMIAVVYNLYFHPLAKFPGPVLWRVSRIPYTVSLIRGNLVKDQLEIHRKYGEVVRLAPNEISFTKEEAWHDIYANRVGHQNPTKDPVCIILFDTAVAPDDMPANIVTAIDPTLHSRFRRLLENSFTEKALRSQAPLIESYADLLINRLRNLPMTPDNEISGVVVNFVDWMSWYTFDVIGELSLGESFGCLKDSKFHPWVKTLNNFLKGMVYAASTRKLIDVRWYPGMESLMFKLLPKSVMQMQRQHSDYANEKINRRLNLETGKPDFVTPFMEDNIDFHKISLRETQSNLAILIVAGADATATALSGTFLYLVQNRNTLDKLTSEIRSSFPDEEDICIATTSKLSYLHSVIMEGLRLTNPVPGGLPRIVPEGGDTYAGVFIPARVSPSADTNFRPYTMSRSERYFAEPNAFIPERWLPQDIRPAKFANDHFGVSNPFSVGHSNCIGKSLALAEMKIVMARIIWAFDLHEYGERLDWTSLKTFMIYQKKPVQIRCIARKSTETTEK</sequence>
<evidence type="ECO:0000256" key="2">
    <source>
        <dbReference type="ARBA" id="ARBA00010617"/>
    </source>
</evidence>
<dbReference type="AlphaFoldDB" id="A0A9N9LB89"/>
<dbReference type="PANTHER" id="PTHR24305">
    <property type="entry name" value="CYTOCHROME P450"/>
    <property type="match status" value="1"/>
</dbReference>
<organism evidence="10 11">
    <name type="scientific">Hymenoscyphus fraxineus</name>
    <dbReference type="NCBI Taxonomy" id="746836"/>
    <lineage>
        <taxon>Eukaryota</taxon>
        <taxon>Fungi</taxon>
        <taxon>Dikarya</taxon>
        <taxon>Ascomycota</taxon>
        <taxon>Pezizomycotina</taxon>
        <taxon>Leotiomycetes</taxon>
        <taxon>Helotiales</taxon>
        <taxon>Helotiaceae</taxon>
        <taxon>Hymenoscyphus</taxon>
    </lineage>
</organism>
<dbReference type="OrthoDB" id="1470350at2759"/>
<dbReference type="InterPro" id="IPR002401">
    <property type="entry name" value="Cyt_P450_E_grp-I"/>
</dbReference>
<evidence type="ECO:0000313" key="11">
    <source>
        <dbReference type="Proteomes" id="UP000696280"/>
    </source>
</evidence>
<evidence type="ECO:0000256" key="8">
    <source>
        <dbReference type="PIRSR" id="PIRSR602401-1"/>
    </source>
</evidence>
<keyword evidence="11" id="KW-1185">Reference proteome</keyword>
<dbReference type="Pfam" id="PF00067">
    <property type="entry name" value="p450"/>
    <property type="match status" value="1"/>
</dbReference>
<dbReference type="GO" id="GO:0016705">
    <property type="term" value="F:oxidoreductase activity, acting on paired donors, with incorporation or reduction of molecular oxygen"/>
    <property type="evidence" value="ECO:0007669"/>
    <property type="project" value="InterPro"/>
</dbReference>
<evidence type="ECO:0000313" key="10">
    <source>
        <dbReference type="EMBL" id="CAG8960312.1"/>
    </source>
</evidence>
<evidence type="ECO:0000256" key="7">
    <source>
        <dbReference type="ARBA" id="ARBA00023033"/>
    </source>
</evidence>
<evidence type="ECO:0000256" key="4">
    <source>
        <dbReference type="ARBA" id="ARBA00022723"/>
    </source>
</evidence>
<dbReference type="GO" id="GO:0005506">
    <property type="term" value="F:iron ion binding"/>
    <property type="evidence" value="ECO:0007669"/>
    <property type="project" value="InterPro"/>
</dbReference>
<feature type="transmembrane region" description="Helical" evidence="9">
    <location>
        <begin position="14"/>
        <end position="38"/>
    </location>
</feature>
<dbReference type="InterPro" id="IPR036396">
    <property type="entry name" value="Cyt_P450_sf"/>
</dbReference>
<evidence type="ECO:0000256" key="9">
    <source>
        <dbReference type="SAM" id="Phobius"/>
    </source>
</evidence>
<dbReference type="Gene3D" id="1.10.630.10">
    <property type="entry name" value="Cytochrome P450"/>
    <property type="match status" value="1"/>
</dbReference>
<protein>
    <recommendedName>
        <fullName evidence="12">Benzoate 4-monooxygenase cytochrome P450</fullName>
    </recommendedName>
</protein>
<feature type="binding site" description="axial binding residue" evidence="8">
    <location>
        <position position="472"/>
    </location>
    <ligand>
        <name>heme</name>
        <dbReference type="ChEBI" id="CHEBI:30413"/>
    </ligand>
    <ligandPart>
        <name>Fe</name>
        <dbReference type="ChEBI" id="CHEBI:18248"/>
    </ligandPart>
</feature>
<keyword evidence="5" id="KW-0560">Oxidoreductase</keyword>
<evidence type="ECO:0000256" key="5">
    <source>
        <dbReference type="ARBA" id="ARBA00023002"/>
    </source>
</evidence>
<gene>
    <name evidence="10" type="ORF">HYFRA_00012386</name>
</gene>
<evidence type="ECO:0000256" key="3">
    <source>
        <dbReference type="ARBA" id="ARBA00022617"/>
    </source>
</evidence>
<dbReference type="PRINTS" id="PR00463">
    <property type="entry name" value="EP450I"/>
</dbReference>
<keyword evidence="3 8" id="KW-0349">Heme</keyword>
<evidence type="ECO:0000256" key="6">
    <source>
        <dbReference type="ARBA" id="ARBA00023004"/>
    </source>
</evidence>
<dbReference type="GO" id="GO:0020037">
    <property type="term" value="F:heme binding"/>
    <property type="evidence" value="ECO:0007669"/>
    <property type="project" value="InterPro"/>
</dbReference>
<keyword evidence="9" id="KW-1133">Transmembrane helix</keyword>
<dbReference type="Proteomes" id="UP000696280">
    <property type="component" value="Unassembled WGS sequence"/>
</dbReference>
<dbReference type="SUPFAM" id="SSF48264">
    <property type="entry name" value="Cytochrome P450"/>
    <property type="match status" value="1"/>
</dbReference>
<evidence type="ECO:0008006" key="12">
    <source>
        <dbReference type="Google" id="ProtNLM"/>
    </source>
</evidence>
<accession>A0A9N9LB89</accession>
<keyword evidence="9" id="KW-0472">Membrane</keyword>
<dbReference type="PRINTS" id="PR00385">
    <property type="entry name" value="P450"/>
</dbReference>
<reference evidence="10" key="1">
    <citation type="submission" date="2021-07" db="EMBL/GenBank/DDBJ databases">
        <authorList>
            <person name="Durling M."/>
        </authorList>
    </citation>
    <scope>NUCLEOTIDE SEQUENCE</scope>
</reference>
<dbReference type="CDD" id="cd11058">
    <property type="entry name" value="CYP60B-like"/>
    <property type="match status" value="1"/>
</dbReference>
<proteinExistence type="inferred from homology"/>
<keyword evidence="4 8" id="KW-0479">Metal-binding</keyword>
<dbReference type="InterPro" id="IPR050121">
    <property type="entry name" value="Cytochrome_P450_monoxygenase"/>
</dbReference>
<comment type="cofactor">
    <cofactor evidence="1 8">
        <name>heme</name>
        <dbReference type="ChEBI" id="CHEBI:30413"/>
    </cofactor>
</comment>
<dbReference type="PANTHER" id="PTHR24305:SF29">
    <property type="entry name" value="BENZOATE-PARA-HYDROXYLASE"/>
    <property type="match status" value="1"/>
</dbReference>
<evidence type="ECO:0000256" key="1">
    <source>
        <dbReference type="ARBA" id="ARBA00001971"/>
    </source>
</evidence>
<name>A0A9N9LB89_9HELO</name>
<comment type="similarity">
    <text evidence="2">Belongs to the cytochrome P450 family.</text>
</comment>
<dbReference type="InterPro" id="IPR001128">
    <property type="entry name" value="Cyt_P450"/>
</dbReference>
<keyword evidence="9" id="KW-0812">Transmembrane</keyword>
<comment type="caution">
    <text evidence="10">The sequence shown here is derived from an EMBL/GenBank/DDBJ whole genome shotgun (WGS) entry which is preliminary data.</text>
</comment>
<keyword evidence="6 8" id="KW-0408">Iron</keyword>
<dbReference type="EMBL" id="CAJVRL010000098">
    <property type="protein sequence ID" value="CAG8960312.1"/>
    <property type="molecule type" value="Genomic_DNA"/>
</dbReference>
<keyword evidence="7" id="KW-0503">Monooxygenase</keyword>
<dbReference type="GO" id="GO:0004497">
    <property type="term" value="F:monooxygenase activity"/>
    <property type="evidence" value="ECO:0007669"/>
    <property type="project" value="UniProtKB-KW"/>
</dbReference>